<dbReference type="VEuPathDB" id="FungiDB:RhiirFUN_018911"/>
<accession>A0A2I1HPS1</accession>
<sequence>MEVDEEEARAEMKTILKTFPIELELKYDEKFTSESNDEILQQVIPRLIEAIKPRYTPRYRQVKSWLFALHKYRRVRLLYKQCGTLDKDNRRLHRNNQLNEKKAQLLNVLSDNRYHSPEYSESDEKQPDGKRHINVYNPSWRSEELIDLLRNVLDQHAFSLQSAQLIRTRNYDDEIYNIVSPRDADSNNENLIIVEDVEVSAEMDKIEVIEDLEPTGMEDSEPTGMEESELTGVKESKPMEVKESPETEDEIDKWYKFVL</sequence>
<proteinExistence type="predicted"/>
<feature type="compositionally biased region" description="Acidic residues" evidence="1">
    <location>
        <begin position="213"/>
        <end position="229"/>
    </location>
</feature>
<dbReference type="VEuPathDB" id="FungiDB:FUN_004344"/>
<organism evidence="2 3">
    <name type="scientific">Rhizophagus irregularis</name>
    <dbReference type="NCBI Taxonomy" id="588596"/>
    <lineage>
        <taxon>Eukaryota</taxon>
        <taxon>Fungi</taxon>
        <taxon>Fungi incertae sedis</taxon>
        <taxon>Mucoromycota</taxon>
        <taxon>Glomeromycotina</taxon>
        <taxon>Glomeromycetes</taxon>
        <taxon>Glomerales</taxon>
        <taxon>Glomeraceae</taxon>
        <taxon>Rhizophagus</taxon>
    </lineage>
</organism>
<keyword evidence="3" id="KW-1185">Reference proteome</keyword>
<dbReference type="EMBL" id="LLXI01004711">
    <property type="protein sequence ID" value="PKY60889.1"/>
    <property type="molecule type" value="Genomic_DNA"/>
</dbReference>
<dbReference type="Proteomes" id="UP000234323">
    <property type="component" value="Unassembled WGS sequence"/>
</dbReference>
<dbReference type="VEuPathDB" id="FungiDB:RhiirA1_462047"/>
<comment type="caution">
    <text evidence="2">The sequence shown here is derived from an EMBL/GenBank/DDBJ whole genome shotgun (WGS) entry which is preliminary data.</text>
</comment>
<reference evidence="2 3" key="1">
    <citation type="submission" date="2015-10" db="EMBL/GenBank/DDBJ databases">
        <title>Genome analyses suggest a sexual origin of heterokaryosis in a supposedly ancient asexual fungus.</title>
        <authorList>
            <person name="Ropars J."/>
            <person name="Sedzielewska K."/>
            <person name="Noel J."/>
            <person name="Charron P."/>
            <person name="Farinelli L."/>
            <person name="Marton T."/>
            <person name="Kruger M."/>
            <person name="Pelin A."/>
            <person name="Brachmann A."/>
            <person name="Corradi N."/>
        </authorList>
    </citation>
    <scope>NUCLEOTIDE SEQUENCE [LARGE SCALE GENOMIC DNA]</scope>
    <source>
        <strain evidence="2 3">A4</strain>
    </source>
</reference>
<protein>
    <submittedName>
        <fullName evidence="2">Uncharacterized protein</fullName>
    </submittedName>
</protein>
<gene>
    <name evidence="2" type="ORF">RhiirA4_485143</name>
</gene>
<evidence type="ECO:0000256" key="1">
    <source>
        <dbReference type="SAM" id="MobiDB-lite"/>
    </source>
</evidence>
<dbReference type="AlphaFoldDB" id="A0A2I1HPS1"/>
<feature type="compositionally biased region" description="Basic and acidic residues" evidence="1">
    <location>
        <begin position="232"/>
        <end position="245"/>
    </location>
</feature>
<evidence type="ECO:0000313" key="2">
    <source>
        <dbReference type="EMBL" id="PKY60889.1"/>
    </source>
</evidence>
<feature type="region of interest" description="Disordered" evidence="1">
    <location>
        <begin position="213"/>
        <end position="247"/>
    </location>
</feature>
<evidence type="ECO:0000313" key="3">
    <source>
        <dbReference type="Proteomes" id="UP000234323"/>
    </source>
</evidence>
<name>A0A2I1HPS1_9GLOM</name>